<accession>A0A0X8X8R2</accession>
<dbReference type="KEGG" id="hhk:HH1059_03580"/>
<dbReference type="RefSeq" id="WP_179948768.1">
    <property type="nucleotide sequence ID" value="NZ_AP017372.2"/>
</dbReference>
<evidence type="ECO:0000313" key="2">
    <source>
        <dbReference type="Proteomes" id="UP000218890"/>
    </source>
</evidence>
<dbReference type="Proteomes" id="UP000218890">
    <property type="component" value="Chromosome"/>
</dbReference>
<reference evidence="1" key="1">
    <citation type="submission" date="2016-02" db="EMBL/GenBank/DDBJ databases">
        <title>Halorhodospira halochloris DSM-1059 complete genome, version 2.</title>
        <authorList>
            <person name="Tsukatani Y."/>
        </authorList>
    </citation>
    <scope>NUCLEOTIDE SEQUENCE</scope>
    <source>
        <strain evidence="1">DSM 1059</strain>
    </source>
</reference>
<keyword evidence="2" id="KW-1185">Reference proteome</keyword>
<evidence type="ECO:0008006" key="3">
    <source>
        <dbReference type="Google" id="ProtNLM"/>
    </source>
</evidence>
<name>A0A0X8X8R2_HALHR</name>
<evidence type="ECO:0000313" key="1">
    <source>
        <dbReference type="EMBL" id="BAU57033.1"/>
    </source>
</evidence>
<gene>
    <name evidence="1" type="ORF">HH1059_03580</name>
</gene>
<dbReference type="AlphaFoldDB" id="A0A0X8X8R2"/>
<sequence>MRIRRIAILIDGGFFHKRLPKLVEPHFCDTPAATADSARHLCKRHVLRLTNLEADGVWLDYVYRLFYYDAQPFQGVVVQW</sequence>
<dbReference type="EMBL" id="AP017372">
    <property type="protein sequence ID" value="BAU57033.1"/>
    <property type="molecule type" value="Genomic_DNA"/>
</dbReference>
<organism evidence="1 2">
    <name type="scientific">Halorhodospira halochloris</name>
    <name type="common">Ectothiorhodospira halochloris</name>
    <dbReference type="NCBI Taxonomy" id="1052"/>
    <lineage>
        <taxon>Bacteria</taxon>
        <taxon>Pseudomonadati</taxon>
        <taxon>Pseudomonadota</taxon>
        <taxon>Gammaproteobacteria</taxon>
        <taxon>Chromatiales</taxon>
        <taxon>Ectothiorhodospiraceae</taxon>
        <taxon>Halorhodospira</taxon>
    </lineage>
</organism>
<proteinExistence type="predicted"/>
<protein>
    <recommendedName>
        <fullName evidence="3">NYN domain-containing protein</fullName>
    </recommendedName>
</protein>